<dbReference type="GO" id="GO:0046872">
    <property type="term" value="F:metal ion binding"/>
    <property type="evidence" value="ECO:0007669"/>
    <property type="project" value="UniProtKB-KW"/>
</dbReference>
<keyword evidence="2" id="KW-0645">Protease</keyword>
<dbReference type="STRING" id="544718.AAX25_00382"/>
<evidence type="ECO:0000259" key="7">
    <source>
        <dbReference type="Pfam" id="PF01551"/>
    </source>
</evidence>
<dbReference type="Gene3D" id="3.10.450.350">
    <property type="match status" value="1"/>
</dbReference>
<name>A0A1C0B7U7_9BACT</name>
<evidence type="ECO:0000256" key="4">
    <source>
        <dbReference type="ARBA" id="ARBA00022801"/>
    </source>
</evidence>
<evidence type="ECO:0000256" key="3">
    <source>
        <dbReference type="ARBA" id="ARBA00022723"/>
    </source>
</evidence>
<dbReference type="Pfam" id="PF01551">
    <property type="entry name" value="Peptidase_M23"/>
    <property type="match status" value="1"/>
</dbReference>
<dbReference type="PANTHER" id="PTHR21666">
    <property type="entry name" value="PEPTIDASE-RELATED"/>
    <property type="match status" value="1"/>
</dbReference>
<protein>
    <submittedName>
        <fullName evidence="10">M23 family peptidase</fullName>
    </submittedName>
    <submittedName>
        <fullName evidence="9">Murein DD-endopeptidase MepM</fullName>
        <ecNumber evidence="9">3.4.24.-</ecNumber>
    </submittedName>
</protein>
<comment type="caution">
    <text evidence="9">The sequence shown here is derived from an EMBL/GenBank/DDBJ whole genome shotgun (WGS) entry which is preliminary data.</text>
</comment>
<keyword evidence="3" id="KW-0479">Metal-binding</keyword>
<dbReference type="GO" id="GO:0004222">
    <property type="term" value="F:metalloendopeptidase activity"/>
    <property type="evidence" value="ECO:0007669"/>
    <property type="project" value="TreeGrafter"/>
</dbReference>
<reference evidence="10 12" key="3">
    <citation type="submission" date="2019-05" db="EMBL/GenBank/DDBJ databases">
        <title>Arcobacter cibarius and Arcobacter thereius providing challenges in identification an antibiotic susceptibility and Quinolone resistance.</title>
        <authorList>
            <person name="Busch A."/>
            <person name="Hanel I."/>
            <person name="Hotzel H."/>
            <person name="Tomaso H."/>
        </authorList>
    </citation>
    <scope>NUCLEOTIDE SEQUENCE [LARGE SCALE GENOMIC DNA]</scope>
    <source>
        <strain evidence="10 12">17CS1191_2</strain>
    </source>
</reference>
<dbReference type="PANTHER" id="PTHR21666:SF288">
    <property type="entry name" value="CELL DIVISION PROTEIN YTFB"/>
    <property type="match status" value="1"/>
</dbReference>
<accession>A0A1C0B7U7</accession>
<reference evidence="9" key="2">
    <citation type="submission" date="2015-05" db="EMBL/GenBank/DDBJ databases">
        <authorList>
            <person name="Wang D.B."/>
            <person name="Wang M."/>
        </authorList>
    </citation>
    <scope>NUCLEOTIDE SEQUENCE [LARGE SCALE GENOMIC DNA]</scope>
    <source>
        <strain evidence="9">DU22</strain>
    </source>
</reference>
<keyword evidence="4 9" id="KW-0378">Hydrolase</keyword>
<dbReference type="Gene3D" id="2.70.70.10">
    <property type="entry name" value="Glucose Permease (Domain IIA)"/>
    <property type="match status" value="1"/>
</dbReference>
<proteinExistence type="predicted"/>
<dbReference type="InterPro" id="IPR016047">
    <property type="entry name" value="M23ase_b-sheet_dom"/>
</dbReference>
<dbReference type="GO" id="GO:0006508">
    <property type="term" value="P:proteolysis"/>
    <property type="evidence" value="ECO:0007669"/>
    <property type="project" value="UniProtKB-KW"/>
</dbReference>
<dbReference type="Proteomes" id="UP000093281">
    <property type="component" value="Unassembled WGS sequence"/>
</dbReference>
<evidence type="ECO:0000256" key="5">
    <source>
        <dbReference type="ARBA" id="ARBA00022833"/>
    </source>
</evidence>
<dbReference type="InterPro" id="IPR050570">
    <property type="entry name" value="Cell_wall_metabolism_enzyme"/>
</dbReference>
<dbReference type="Pfam" id="PF18059">
    <property type="entry name" value="Csd3_N"/>
    <property type="match status" value="1"/>
</dbReference>
<organism evidence="9 11">
    <name type="scientific">Aliarcobacter thereius</name>
    <dbReference type="NCBI Taxonomy" id="544718"/>
    <lineage>
        <taxon>Bacteria</taxon>
        <taxon>Pseudomonadati</taxon>
        <taxon>Campylobacterota</taxon>
        <taxon>Epsilonproteobacteria</taxon>
        <taxon>Campylobacterales</taxon>
        <taxon>Arcobacteraceae</taxon>
        <taxon>Aliarcobacter</taxon>
    </lineage>
</organism>
<gene>
    <name evidence="9" type="primary">mepM_1</name>
    <name evidence="9" type="ORF">AAX29_00702</name>
    <name evidence="10" type="ORF">FE246_00660</name>
</gene>
<evidence type="ECO:0000313" key="10">
    <source>
        <dbReference type="EMBL" id="TLS73028.1"/>
    </source>
</evidence>
<dbReference type="InterPro" id="IPR040653">
    <property type="entry name" value="Csd3_N"/>
</dbReference>
<comment type="cofactor">
    <cofactor evidence="1">
        <name>Zn(2+)</name>
        <dbReference type="ChEBI" id="CHEBI:29105"/>
    </cofactor>
</comment>
<dbReference type="EC" id="3.4.24.-" evidence="9"/>
<dbReference type="Proteomes" id="UP000308001">
    <property type="component" value="Unassembled WGS sequence"/>
</dbReference>
<feature type="domain" description="M23ase beta-sheet core" evidence="7">
    <location>
        <begin position="242"/>
        <end position="338"/>
    </location>
</feature>
<evidence type="ECO:0000256" key="2">
    <source>
        <dbReference type="ARBA" id="ARBA00022670"/>
    </source>
</evidence>
<dbReference type="PATRIC" id="fig|544718.43.peg.373"/>
<evidence type="ECO:0000313" key="9">
    <source>
        <dbReference type="EMBL" id="OCL99657.1"/>
    </source>
</evidence>
<keyword evidence="5" id="KW-0862">Zinc</keyword>
<dbReference type="InterPro" id="IPR011055">
    <property type="entry name" value="Dup_hybrid_motif"/>
</dbReference>
<dbReference type="OrthoDB" id="9815245at2"/>
<dbReference type="RefSeq" id="WP_066181391.1">
    <property type="nucleotide sequence ID" value="NZ_LCUJ01000002.1"/>
</dbReference>
<dbReference type="SUPFAM" id="SSF51261">
    <property type="entry name" value="Duplicated hybrid motif"/>
    <property type="match status" value="1"/>
</dbReference>
<keyword evidence="6" id="KW-0482">Metalloprotease</keyword>
<dbReference type="CDD" id="cd12797">
    <property type="entry name" value="M23_peptidase"/>
    <property type="match status" value="1"/>
</dbReference>
<evidence type="ECO:0000256" key="1">
    <source>
        <dbReference type="ARBA" id="ARBA00001947"/>
    </source>
</evidence>
<reference evidence="11" key="1">
    <citation type="submission" date="2015-05" db="EMBL/GenBank/DDBJ databases">
        <authorList>
            <person name="Rovetto F."/>
            <person name="Cocolin L."/>
            <person name="Illeghems K."/>
            <person name="Van Nieuwerburgh F."/>
            <person name="Houf K."/>
        </authorList>
    </citation>
    <scope>NUCLEOTIDE SEQUENCE [LARGE SCALE GENOMIC DNA]</scope>
    <source>
        <strain evidence="11">DU22</strain>
    </source>
</reference>
<evidence type="ECO:0000259" key="8">
    <source>
        <dbReference type="Pfam" id="PF18059"/>
    </source>
</evidence>
<evidence type="ECO:0000256" key="6">
    <source>
        <dbReference type="ARBA" id="ARBA00023049"/>
    </source>
</evidence>
<evidence type="ECO:0000313" key="11">
    <source>
        <dbReference type="Proteomes" id="UP000093281"/>
    </source>
</evidence>
<sequence>MFKKIILLFLLSFNTLFSSQVEELLWPKGDSFLSFLEKNDIPLRLFYNLDKEDKELCSEIQSGSRFYLYSDSEGNFQQVLIPVSNEIQLHIYKDDDEYKFQTLPINYTEKTELIAVPINESLSSDLQKATGDIAIPALIGLLFKHSPVDFKKMKKGDYVVVEYTQKVYLGKLLGLPNIKSVMVEINKKPNYRFKNEKDEKYYDDKGISYTKTYPFQIPLTYTRISSPFHNKRYHPVLKRYRAHLGTDFAAPTGRNVYAASDGRISFVGNRGGYGKTVIINHANGYKTLYAHLSRYASNAVSGRTVKKGTLIAHVGSTGVSTGPHLHLGLYKNGVAVDPMKTLKKPKVEVLSKKEKDIFMANSKKTIELFKEKIDLNEQINPEKLDRIYDRTIINLF</sequence>
<evidence type="ECO:0000313" key="12">
    <source>
        <dbReference type="Proteomes" id="UP000308001"/>
    </source>
</evidence>
<dbReference type="AlphaFoldDB" id="A0A1C0B7U7"/>
<dbReference type="EMBL" id="VBUF01000001">
    <property type="protein sequence ID" value="TLS73028.1"/>
    <property type="molecule type" value="Genomic_DNA"/>
</dbReference>
<dbReference type="EMBL" id="LCUJ01000002">
    <property type="protein sequence ID" value="OCL99657.1"/>
    <property type="molecule type" value="Genomic_DNA"/>
</dbReference>
<feature type="domain" description="Csd3 N-terminal" evidence="8">
    <location>
        <begin position="24"/>
        <end position="105"/>
    </location>
</feature>